<protein>
    <submittedName>
        <fullName evidence="2">Putative hydrolases or acyltransferases (Alpha/beta hydrolase superfamily)</fullName>
    </submittedName>
</protein>
<dbReference type="PRINTS" id="PR00111">
    <property type="entry name" value="ABHYDROLASE"/>
</dbReference>
<dbReference type="InterPro" id="IPR000073">
    <property type="entry name" value="AB_hydrolase_1"/>
</dbReference>
<dbReference type="InterPro" id="IPR000639">
    <property type="entry name" value="Epox_hydrolase-like"/>
</dbReference>
<dbReference type="InterPro" id="IPR029058">
    <property type="entry name" value="AB_hydrolase_fold"/>
</dbReference>
<organism evidence="2">
    <name type="scientific">Candidatus Actinomarina minuta</name>
    <dbReference type="NCBI Taxonomy" id="1389454"/>
    <lineage>
        <taxon>Bacteria</taxon>
        <taxon>Bacillati</taxon>
        <taxon>Actinomycetota</taxon>
        <taxon>Actinomycetes</taxon>
        <taxon>Candidatus Actinomarinidae</taxon>
        <taxon>Candidatus Actinomarinales</taxon>
        <taxon>Candidatus Actinomarineae</taxon>
        <taxon>Candidatus Actinomarinaceae</taxon>
        <taxon>Candidatus Actinomarina</taxon>
    </lineage>
</organism>
<dbReference type="PANTHER" id="PTHR43194">
    <property type="entry name" value="HYDROLASE ALPHA/BETA FOLD FAMILY"/>
    <property type="match status" value="1"/>
</dbReference>
<dbReference type="AlphaFoldDB" id="S5DK52"/>
<dbReference type="GO" id="GO:0016787">
    <property type="term" value="F:hydrolase activity"/>
    <property type="evidence" value="ECO:0007669"/>
    <property type="project" value="UniProtKB-KW"/>
</dbReference>
<dbReference type="PANTHER" id="PTHR43194:SF2">
    <property type="entry name" value="PEROXISOMAL MEMBRANE PROTEIN LPX1"/>
    <property type="match status" value="1"/>
</dbReference>
<keyword evidence="2" id="KW-0808">Transferase</keyword>
<dbReference type="PRINTS" id="PR00412">
    <property type="entry name" value="EPOXHYDRLASE"/>
</dbReference>
<dbReference type="Pfam" id="PF00561">
    <property type="entry name" value="Abhydrolase_1"/>
    <property type="match status" value="1"/>
</dbReference>
<proteinExistence type="predicted"/>
<evidence type="ECO:0000313" key="2">
    <source>
        <dbReference type="EMBL" id="AGQ19139.1"/>
    </source>
</evidence>
<dbReference type="EMBL" id="KC811123">
    <property type="protein sequence ID" value="AGQ19139.1"/>
    <property type="molecule type" value="Genomic_DNA"/>
</dbReference>
<dbReference type="Gene3D" id="3.40.50.1820">
    <property type="entry name" value="alpha/beta hydrolase"/>
    <property type="match status" value="1"/>
</dbReference>
<accession>S5DK52</accession>
<sequence length="298" mass="34159">MEILKTNLEDFKNIEDWEYKENFYTVKSRHGDIDIHYIDENSDKQETILLMHGNPTWGYLYRNMIDPLKESGYRVVVPDLPGFGKSDKFSSRYHYTYEEFVDWMSQWIEGINLENITLFCQDWGGLIGLRLAAKYDDKFKRIVAANTGLPTGKAPLNTGFLVFKDFMNTKEDLHVAGQVRNGTNGLDQSALNAYNAPFPNESYKQGVRQFPNIVPSSPMNPSREANEAAWEQLKKWEKPFLCAFSDKDPIFAGVENSFLKLIPGCKDMPHVTIENAGHFLQEDNPNGCVEAILSIMKY</sequence>
<dbReference type="SUPFAM" id="SSF53474">
    <property type="entry name" value="alpha/beta-Hydrolases"/>
    <property type="match status" value="1"/>
</dbReference>
<dbReference type="NCBIfam" id="NF002043">
    <property type="entry name" value="PRK00870.1"/>
    <property type="match status" value="1"/>
</dbReference>
<dbReference type="GO" id="GO:0016746">
    <property type="term" value="F:acyltransferase activity"/>
    <property type="evidence" value="ECO:0007669"/>
    <property type="project" value="UniProtKB-KW"/>
</dbReference>
<feature type="domain" description="AB hydrolase-1" evidence="1">
    <location>
        <begin position="47"/>
        <end position="285"/>
    </location>
</feature>
<dbReference type="InterPro" id="IPR050228">
    <property type="entry name" value="Carboxylesterase_BioH"/>
</dbReference>
<keyword evidence="2" id="KW-0012">Acyltransferase</keyword>
<reference evidence="2" key="1">
    <citation type="journal article" date="2013" name="Sci. Rep.">
        <title>Metagenomics uncovers a new group of low GC and ultra-small marine Actinobacteria.</title>
        <authorList>
            <person name="Ghai R."/>
            <person name="Mizuno C.M."/>
            <person name="Picazo A."/>
            <person name="Camacho A."/>
            <person name="Rodriguez-Valera F."/>
        </authorList>
    </citation>
    <scope>NUCLEOTIDE SEQUENCE</scope>
</reference>
<evidence type="ECO:0000259" key="1">
    <source>
        <dbReference type="Pfam" id="PF00561"/>
    </source>
</evidence>
<keyword evidence="2" id="KW-0378">Hydrolase</keyword>
<name>S5DK52_9ACTN</name>